<dbReference type="Pfam" id="PF05685">
    <property type="entry name" value="Uma2"/>
    <property type="match status" value="1"/>
</dbReference>
<sequence length="185" mass="20521">MTAQEFLAWDAHETVKREFVRGEVFPMAGADERHNTVVGNVVMALRAQLRGTPCRVLMLDMKLRVEAADCFYYPDVLVTCSAADTDPLVKREAVLVVEVLSPLTAAFDRGDKFADYRLLPSLREYLLLDPDKRRGDLYRQGNDGLWVLHPFGTGEAVRLDSVGLALEAQVLWEDVTPGAPQGSSA</sequence>
<reference evidence="2 3" key="1">
    <citation type="submission" date="2020-04" db="EMBL/GenBank/DDBJ databases">
        <title>Azohydromonas sp. isolated from soil.</title>
        <authorList>
            <person name="Dahal R.H."/>
        </authorList>
    </citation>
    <scope>NUCLEOTIDE SEQUENCE [LARGE SCALE GENOMIC DNA]</scope>
    <source>
        <strain evidence="2 3">G-1-1-14</strain>
    </source>
</reference>
<organism evidence="2 3">
    <name type="scientific">Azohydromonas caseinilytica</name>
    <dbReference type="NCBI Taxonomy" id="2728836"/>
    <lineage>
        <taxon>Bacteria</taxon>
        <taxon>Pseudomonadati</taxon>
        <taxon>Pseudomonadota</taxon>
        <taxon>Betaproteobacteria</taxon>
        <taxon>Burkholderiales</taxon>
        <taxon>Sphaerotilaceae</taxon>
        <taxon>Azohydromonas</taxon>
    </lineage>
</organism>
<evidence type="ECO:0000259" key="1">
    <source>
        <dbReference type="Pfam" id="PF05685"/>
    </source>
</evidence>
<dbReference type="CDD" id="cd06260">
    <property type="entry name" value="DUF820-like"/>
    <property type="match status" value="1"/>
</dbReference>
<keyword evidence="3" id="KW-1185">Reference proteome</keyword>
<gene>
    <name evidence="2" type="ORF">HHL10_00305</name>
</gene>
<dbReference type="Gene3D" id="3.90.1570.10">
    <property type="entry name" value="tt1808, chain A"/>
    <property type="match status" value="1"/>
</dbReference>
<dbReference type="InterPro" id="IPR011335">
    <property type="entry name" value="Restrct_endonuc-II-like"/>
</dbReference>
<keyword evidence="2" id="KW-0378">Hydrolase</keyword>
<comment type="caution">
    <text evidence="2">The sequence shown here is derived from an EMBL/GenBank/DDBJ whole genome shotgun (WGS) entry which is preliminary data.</text>
</comment>
<proteinExistence type="predicted"/>
<name>A0A848F471_9BURK</name>
<evidence type="ECO:0000313" key="3">
    <source>
        <dbReference type="Proteomes" id="UP000574067"/>
    </source>
</evidence>
<dbReference type="PANTHER" id="PTHR36558">
    <property type="entry name" value="GLR1098 PROTEIN"/>
    <property type="match status" value="1"/>
</dbReference>
<keyword evidence="2" id="KW-0255">Endonuclease</keyword>
<accession>A0A848F471</accession>
<dbReference type="Proteomes" id="UP000574067">
    <property type="component" value="Unassembled WGS sequence"/>
</dbReference>
<feature type="domain" description="Putative restriction endonuclease" evidence="1">
    <location>
        <begin position="4"/>
        <end position="162"/>
    </location>
</feature>
<dbReference type="AlphaFoldDB" id="A0A848F471"/>
<dbReference type="SUPFAM" id="SSF52980">
    <property type="entry name" value="Restriction endonuclease-like"/>
    <property type="match status" value="1"/>
</dbReference>
<dbReference type="InterPro" id="IPR012296">
    <property type="entry name" value="Nuclease_put_TT1808"/>
</dbReference>
<dbReference type="PANTHER" id="PTHR36558:SF1">
    <property type="entry name" value="RESTRICTION ENDONUCLEASE DOMAIN-CONTAINING PROTEIN-RELATED"/>
    <property type="match status" value="1"/>
</dbReference>
<evidence type="ECO:0000313" key="2">
    <source>
        <dbReference type="EMBL" id="NML13419.1"/>
    </source>
</evidence>
<dbReference type="EMBL" id="JABBFW010000001">
    <property type="protein sequence ID" value="NML13419.1"/>
    <property type="molecule type" value="Genomic_DNA"/>
</dbReference>
<dbReference type="InterPro" id="IPR008538">
    <property type="entry name" value="Uma2"/>
</dbReference>
<dbReference type="GO" id="GO:0004519">
    <property type="term" value="F:endonuclease activity"/>
    <property type="evidence" value="ECO:0007669"/>
    <property type="project" value="UniProtKB-KW"/>
</dbReference>
<keyword evidence="2" id="KW-0540">Nuclease</keyword>
<protein>
    <submittedName>
        <fullName evidence="2">Uma2 family endonuclease</fullName>
    </submittedName>
</protein>